<sequence length="425" mass="47945">MSEYSNSIYADYGKIARGMKMYFKISQPAMYATIKLIQFMARGVKAKFFDKDITENFTKFLKETGGDYSIFRVPFKESDTREAAIGNIKNYLDKAGVKYCILESVNDEDKAVHVSIARKDEQKFNVMFTDYIKANLTSDKELNSNDLINLTNGKTTIVSVPDAALDVMKNALTETKVNFAELPDLIPDDGEKQLRVATADLNTTKQCYESYKHSLIKNASADVTESVTGVPDMKIYSEDDYLNTARRSPDEYMESASDEIKAQVAEFEQLEATEAEKAMQKWDMEIQDSRNVNCQALRGNMAFSEISIDKETLVDRHDINAQLEQRFPNFFFCTVPGTMGEQTLMLPKNQVFAVNDEDKARYVAFVNNQKPAKLWVKGEPDGGTTYKTGKELFKKFDKHGNNAELTRNISKALEAAPVPKAAPVK</sequence>
<dbReference type="RefSeq" id="WP_055286354.1">
    <property type="nucleotide sequence ID" value="NZ_CABIXW010000002.1"/>
</dbReference>
<dbReference type="Proteomes" id="UP000095780">
    <property type="component" value="Unassembled WGS sequence"/>
</dbReference>
<dbReference type="EMBL" id="CZBV01000002">
    <property type="protein sequence ID" value="CUQ82311.1"/>
    <property type="molecule type" value="Genomic_DNA"/>
</dbReference>
<protein>
    <recommendedName>
        <fullName evidence="3">DUF3801 domain-containing protein</fullName>
    </recommendedName>
</protein>
<accession>A0A174ZE46</accession>
<gene>
    <name evidence="1" type="ORF">ERS852492_00968</name>
</gene>
<evidence type="ECO:0000313" key="2">
    <source>
        <dbReference type="Proteomes" id="UP000095780"/>
    </source>
</evidence>
<reference evidence="1 2" key="1">
    <citation type="submission" date="2015-09" db="EMBL/GenBank/DDBJ databases">
        <authorList>
            <consortium name="Pathogen Informatics"/>
        </authorList>
    </citation>
    <scope>NUCLEOTIDE SEQUENCE [LARGE SCALE GENOMIC DNA]</scope>
    <source>
        <strain evidence="1 2">2789STDY5834878</strain>
    </source>
</reference>
<organism evidence="1 2">
    <name type="scientific">Lachnospira eligens</name>
    <dbReference type="NCBI Taxonomy" id="39485"/>
    <lineage>
        <taxon>Bacteria</taxon>
        <taxon>Bacillati</taxon>
        <taxon>Bacillota</taxon>
        <taxon>Clostridia</taxon>
        <taxon>Lachnospirales</taxon>
        <taxon>Lachnospiraceae</taxon>
        <taxon>Lachnospira</taxon>
    </lineage>
</organism>
<proteinExistence type="predicted"/>
<evidence type="ECO:0000313" key="1">
    <source>
        <dbReference type="EMBL" id="CUQ82311.1"/>
    </source>
</evidence>
<evidence type="ECO:0008006" key="3">
    <source>
        <dbReference type="Google" id="ProtNLM"/>
    </source>
</evidence>
<name>A0A174ZE46_9FIRM</name>
<dbReference type="AlphaFoldDB" id="A0A174ZE46"/>